<evidence type="ECO:0000313" key="2">
    <source>
        <dbReference type="WBParaSite" id="ES5_v2.g704.t1"/>
    </source>
</evidence>
<accession>A0AC34GQY3</accession>
<name>A0AC34GQY3_9BILA</name>
<evidence type="ECO:0000313" key="1">
    <source>
        <dbReference type="Proteomes" id="UP000887579"/>
    </source>
</evidence>
<dbReference type="Proteomes" id="UP000887579">
    <property type="component" value="Unplaced"/>
</dbReference>
<sequence length="194" mass="22139">MEIDTYKFGILLKLLSQLVYGFTPEGQTQIGSLPSRVERIHERQTEILEVRQPRRLGCPEGTDKSLKEEKCFIFVQTAKSFIDAQDYCQKQYGNLASVRSGFDNHLLADHGREHFKGQMFYLGASTISSGSETYKWFDGTLLQYSNWAIPVTAVDAQYNQCVSMNPLNRGVWHPTDCFRKLAFVCEIPMIEIPA</sequence>
<protein>
    <submittedName>
        <fullName evidence="2">C-type lectin domain-containing protein</fullName>
    </submittedName>
</protein>
<dbReference type="WBParaSite" id="ES5_v2.g704.t1">
    <property type="protein sequence ID" value="ES5_v2.g704.t1"/>
    <property type="gene ID" value="ES5_v2.g704"/>
</dbReference>
<organism evidence="1 2">
    <name type="scientific">Panagrolaimus sp. ES5</name>
    <dbReference type="NCBI Taxonomy" id="591445"/>
    <lineage>
        <taxon>Eukaryota</taxon>
        <taxon>Metazoa</taxon>
        <taxon>Ecdysozoa</taxon>
        <taxon>Nematoda</taxon>
        <taxon>Chromadorea</taxon>
        <taxon>Rhabditida</taxon>
        <taxon>Tylenchina</taxon>
        <taxon>Panagrolaimomorpha</taxon>
        <taxon>Panagrolaimoidea</taxon>
        <taxon>Panagrolaimidae</taxon>
        <taxon>Panagrolaimus</taxon>
    </lineage>
</organism>
<reference evidence="2" key="1">
    <citation type="submission" date="2022-11" db="UniProtKB">
        <authorList>
            <consortium name="WormBaseParasite"/>
        </authorList>
    </citation>
    <scope>IDENTIFICATION</scope>
</reference>
<proteinExistence type="predicted"/>